<comment type="similarity">
    <text evidence="6">Belongs to the ABC-4 integral membrane protein family.</text>
</comment>
<evidence type="ECO:0000313" key="9">
    <source>
        <dbReference type="EMBL" id="HIZ66589.1"/>
    </source>
</evidence>
<reference evidence="9" key="2">
    <citation type="submission" date="2021-04" db="EMBL/GenBank/DDBJ databases">
        <authorList>
            <person name="Gilroy R."/>
        </authorList>
    </citation>
    <scope>NUCLEOTIDE SEQUENCE</scope>
    <source>
        <strain evidence="9">1068</strain>
    </source>
</reference>
<name>A0A9D2FSL4_9FIRM</name>
<feature type="transmembrane region" description="Helical" evidence="7">
    <location>
        <begin position="786"/>
        <end position="810"/>
    </location>
</feature>
<feature type="transmembrane region" description="Helical" evidence="7">
    <location>
        <begin position="20"/>
        <end position="44"/>
    </location>
</feature>
<feature type="transmembrane region" description="Helical" evidence="7">
    <location>
        <begin position="367"/>
        <end position="386"/>
    </location>
</feature>
<dbReference type="InterPro" id="IPR003838">
    <property type="entry name" value="ABC3_permease_C"/>
</dbReference>
<gene>
    <name evidence="9" type="ORF">H9809_11950</name>
</gene>
<keyword evidence="4 7" id="KW-1133">Transmembrane helix</keyword>
<feature type="transmembrane region" description="Helical" evidence="7">
    <location>
        <begin position="745"/>
        <end position="766"/>
    </location>
</feature>
<dbReference type="PANTHER" id="PTHR30572">
    <property type="entry name" value="MEMBRANE COMPONENT OF TRANSPORTER-RELATED"/>
    <property type="match status" value="1"/>
</dbReference>
<evidence type="ECO:0000256" key="4">
    <source>
        <dbReference type="ARBA" id="ARBA00022989"/>
    </source>
</evidence>
<organism evidence="9 10">
    <name type="scientific">Candidatus Blautia pullicola</name>
    <dbReference type="NCBI Taxonomy" id="2838498"/>
    <lineage>
        <taxon>Bacteria</taxon>
        <taxon>Bacillati</taxon>
        <taxon>Bacillota</taxon>
        <taxon>Clostridia</taxon>
        <taxon>Lachnospirales</taxon>
        <taxon>Lachnospiraceae</taxon>
        <taxon>Blautia</taxon>
    </lineage>
</organism>
<sequence>MNTVNKTALANLRLNKGRNILAGCAVGLTTLLVFLILTIGYGLVRLQTETVNLYYPTYHAMYRPLDEETVKKLEAYQGFETHGLRLDLGQVMWEDGLIVMSALDQGAIRLNKLELTRGEFPKEENQVVVSPDMLQELGIQGDIGDEITLEYQPYEAQGLGYAREDSFVISGFFEASEENREAGAYSVLTSMEYARNQIPLKDREYYVLVRLAGAEHMYTDQIEAMILQIAQGFGLTEDNVVENTDYLSANYVDPALTQGMIMVVLVVVLAGILTIYSIYYVSMIPKVQEYGKLKALGASRRQIRQMVFREGLLVTGMSLPLGLLISSFLAPWISRTMFSYGRIGEAANLIRLGLELLESGRVTVLNGWIYLITIAVVLATVFLSLLRPMKIAAKISPIEAMGYQGEVTGRMKQRKGYESLSLIRLTKANLSRNRKRTIITICTLSATGVLFMTVATLLSCANPREIAKQEIESDYSISVESWSGDKMHPDRDWDMLQQNNPLNREFLEQIRSIQGVKELKVKTFLEVDMPDFSDGDQAWNAGITGLDASYAQMLESMEYQGHVTYEELLQGDKIVMGDIMLHWLPDLKVGDTLRMECHVGQERVMKEFEIAAIVQYYSGFSENGFLLPQHVVEEINPNNLNSQVEITLEKEKNAKACQELEALTETSEYLESHSFEKTLEMWEGTMELLSLGCYVFLFILGGVGMMNLVNTMLNSIYTRKRELGMIQAIGMSEVQLVRMLQAEGLFYTLGTLLLSIGLGSLAGYGVFLNAKADRMFNITQYHYPLIPALVLAAVVAVVQLLLTYGVSANFRKLSLIDRIRYSE</sequence>
<feature type="transmembrane region" description="Helical" evidence="7">
    <location>
        <begin position="437"/>
        <end position="458"/>
    </location>
</feature>
<dbReference type="PANTHER" id="PTHR30572:SF4">
    <property type="entry name" value="ABC TRANSPORTER PERMEASE YTRF"/>
    <property type="match status" value="1"/>
</dbReference>
<evidence type="ECO:0000256" key="1">
    <source>
        <dbReference type="ARBA" id="ARBA00004651"/>
    </source>
</evidence>
<evidence type="ECO:0000256" key="7">
    <source>
        <dbReference type="SAM" id="Phobius"/>
    </source>
</evidence>
<evidence type="ECO:0000313" key="10">
    <source>
        <dbReference type="Proteomes" id="UP000824056"/>
    </source>
</evidence>
<protein>
    <submittedName>
        <fullName evidence="9">FtsX-like permease family protein</fullName>
    </submittedName>
</protein>
<dbReference type="AlphaFoldDB" id="A0A9D2FSL4"/>
<dbReference type="GO" id="GO:0005886">
    <property type="term" value="C:plasma membrane"/>
    <property type="evidence" value="ECO:0007669"/>
    <property type="project" value="UniProtKB-SubCell"/>
</dbReference>
<comment type="subcellular location">
    <subcellularLocation>
        <location evidence="1">Cell membrane</location>
        <topology evidence="1">Multi-pass membrane protein</topology>
    </subcellularLocation>
</comment>
<evidence type="ECO:0000256" key="2">
    <source>
        <dbReference type="ARBA" id="ARBA00022475"/>
    </source>
</evidence>
<comment type="caution">
    <text evidence="9">The sequence shown here is derived from an EMBL/GenBank/DDBJ whole genome shotgun (WGS) entry which is preliminary data.</text>
</comment>
<dbReference type="InterPro" id="IPR050250">
    <property type="entry name" value="Macrolide_Exporter_MacB"/>
</dbReference>
<feature type="transmembrane region" description="Helical" evidence="7">
    <location>
        <begin position="311"/>
        <end position="333"/>
    </location>
</feature>
<reference evidence="9" key="1">
    <citation type="journal article" date="2021" name="PeerJ">
        <title>Extensive microbial diversity within the chicken gut microbiome revealed by metagenomics and culture.</title>
        <authorList>
            <person name="Gilroy R."/>
            <person name="Ravi A."/>
            <person name="Getino M."/>
            <person name="Pursley I."/>
            <person name="Horton D.L."/>
            <person name="Alikhan N.F."/>
            <person name="Baker D."/>
            <person name="Gharbi K."/>
            <person name="Hall N."/>
            <person name="Watson M."/>
            <person name="Adriaenssens E.M."/>
            <person name="Foster-Nyarko E."/>
            <person name="Jarju S."/>
            <person name="Secka A."/>
            <person name="Antonio M."/>
            <person name="Oren A."/>
            <person name="Chaudhuri R.R."/>
            <person name="La Ragione R."/>
            <person name="Hildebrand F."/>
            <person name="Pallen M.J."/>
        </authorList>
    </citation>
    <scope>NUCLEOTIDE SEQUENCE</scope>
    <source>
        <strain evidence="9">1068</strain>
    </source>
</reference>
<dbReference type="Proteomes" id="UP000824056">
    <property type="component" value="Unassembled WGS sequence"/>
</dbReference>
<keyword evidence="2" id="KW-1003">Cell membrane</keyword>
<keyword evidence="5 7" id="KW-0472">Membrane</keyword>
<feature type="domain" description="ABC3 transporter permease C-terminal" evidence="8">
    <location>
        <begin position="262"/>
        <end position="397"/>
    </location>
</feature>
<evidence type="ECO:0000259" key="8">
    <source>
        <dbReference type="Pfam" id="PF02687"/>
    </source>
</evidence>
<proteinExistence type="inferred from homology"/>
<feature type="domain" description="ABC3 transporter permease C-terminal" evidence="8">
    <location>
        <begin position="695"/>
        <end position="800"/>
    </location>
</feature>
<feature type="transmembrane region" description="Helical" evidence="7">
    <location>
        <begin position="688"/>
        <end position="709"/>
    </location>
</feature>
<evidence type="ECO:0000256" key="6">
    <source>
        <dbReference type="ARBA" id="ARBA00038076"/>
    </source>
</evidence>
<evidence type="ECO:0000256" key="5">
    <source>
        <dbReference type="ARBA" id="ARBA00023136"/>
    </source>
</evidence>
<accession>A0A9D2FSL4</accession>
<feature type="transmembrane region" description="Helical" evidence="7">
    <location>
        <begin position="260"/>
        <end position="282"/>
    </location>
</feature>
<evidence type="ECO:0000256" key="3">
    <source>
        <dbReference type="ARBA" id="ARBA00022692"/>
    </source>
</evidence>
<dbReference type="Pfam" id="PF02687">
    <property type="entry name" value="FtsX"/>
    <property type="match status" value="2"/>
</dbReference>
<dbReference type="EMBL" id="DXBG01000275">
    <property type="protein sequence ID" value="HIZ66589.1"/>
    <property type="molecule type" value="Genomic_DNA"/>
</dbReference>
<dbReference type="GO" id="GO:0022857">
    <property type="term" value="F:transmembrane transporter activity"/>
    <property type="evidence" value="ECO:0007669"/>
    <property type="project" value="TreeGrafter"/>
</dbReference>
<keyword evidence="3 7" id="KW-0812">Transmembrane</keyword>